<dbReference type="InterPro" id="IPR020845">
    <property type="entry name" value="AMP-binding_CS"/>
</dbReference>
<dbReference type="InterPro" id="IPR042099">
    <property type="entry name" value="ANL_N_sf"/>
</dbReference>
<dbReference type="InterPro" id="IPR029058">
    <property type="entry name" value="AB_hydrolase_fold"/>
</dbReference>
<dbReference type="OrthoDB" id="4501954at2"/>
<evidence type="ECO:0000256" key="1">
    <source>
        <dbReference type="ARBA" id="ARBA00001957"/>
    </source>
</evidence>
<evidence type="ECO:0000256" key="6">
    <source>
        <dbReference type="ARBA" id="ARBA00023194"/>
    </source>
</evidence>
<dbReference type="FunFam" id="3.30.300.30:FF:000010">
    <property type="entry name" value="Enterobactin synthetase component F"/>
    <property type="match status" value="3"/>
</dbReference>
<sequence>MRIADVLPLTPLQQGLWFHAITAQGGDDVYAVQLEIALSGPVDHDRLRTAVQAVVIRHPNLAARFSDKFDQPVQIIPADPVVPWRYVDLRDARPDLDGQIRQVCAAERAAVCNLTDQPAFRAALIGTAEDQHRLVLTNHHIVLDGWSLPILLGEIFASYHGRWLPAAAKYRSFVTWLTSRDLDAAREAWREVLAGFDTPTLLSPPGRRGLGPRGVASFRVAEHTTRALGELARASHTTVSTVVQAAWAQLLMWLTGRPDVAFGTTVSGRPPELPGADSMVGLFINTVPVRASVTATTTTTELLDQLQHAYNHTLDHQHLALSEMHRVTGLDQLFDTFFVYENYPLDAAALSGADGLAVTDFTHREYNHYPLAVQAMPGAEMGLRVEFDTDVFDAAAIETLIERFKRVLAAMTADSGRRLSSMDVLDAAEHAQLERWGNRTGLAQPVGVPVSIPVLFGAQVARTPDAVAITAGERSWTYREVKQAANRLAHMLTGQGVGPGQRVALLLPRSADAVVAMLAVLKTGAAYVPIDPTVPAARMEFVLDDAAPIAVITTAGLADRLDGRDVAVIDIDDPAVDRQPSTALPAPAPDDIAYLIYTSGTTGTPKGVAIPHRNVTRLLETLDADLELAGQVWSQCHSLAFDFSVWEIWGALLYGGRLVIVPDSVVRSPQDLHALLVAEQVTVLSQTPSAFYALQTADAAQPEPEPRLKLEAVVFGGEALEPQRLRSWLDNHPGLPRLINMYGITETTVHASFREIVVSDVDSVASPIGVPLAHLEFFVLDGWLRPVPPGVVGELYVAGAGVADGYVGRASLSATRFVACPFVGAGAPGQRMYRTGDLVWWGPDGQLRYVGRADKQVKIRGYRIELGEIQAALSALDGVKQAAVIAREDRPGDKRLVGYVTGVTDPASFGASARAALAERLPAYMVPAAVVVLDALPLTVNGKLDTRALPAPEYQDGDHYRAPTSAVEELLAGIYAQVLGVQPPRLVGVDESFFDLGGDSLSAVRLIAAVNSGLDAGLSVRTLFEAPTVAQLATRIGGDEAQLEPLAPFAAAERPAVIPLSFAQSRLWFIDQFQGPSTIYNMAVALRLRGRMDAVEEEALGAALADVVARQESLRTLFASHDGIPCQLIVPPERADFGWAVVDAIGWSESRLTEAFDAVARHPFDLAAEIPMRARLFRVADDEHVLVAVVHHIAADGASITPLVRDLGVAYASRSVGSAPDWPDLAVQYADYTLWQRAQLGELGDSGSRIAAQLAYWQEALAGMPEHLQLPTDRPYPPVADYRGASVSVDWPADLQRQVARVAREHNATSFMVMQAAMAVLLAKLTASSDVSVGFPIAGRGDPALDELVGFFVNTLVLRVDLAGDPSVAELLAQVRARSLAAYEHQDVPFEVLVERLNPTRSLTHHPLVQVMLAWQSGQGQGMTGPAAGLALGGLQVTPLPLDTRTARTDLAFSLGETWTDAGEPAGITGAVEFRTDVFDAASIETLIERLQRVLVAMTADAGRRLSSVDLLDEAEHARLDEAGNRAVLTRRAPAPLVSVPELFAAQVARAPEAPAVTFEGRSMTYRELDEAANRFAHLLAGHGVGPGACVALLLDRSAQAVVTMLAVLKAGAAYLAIDPALPAARIAFMLDDAAPVAAVTTAGLAERLDGRDLAVIDIDEIGAAVGDQPIPAPPAPAADDIAYLIYTSGTTGTPKGVAIAHRNLAHLAQSTPTSLPATQVWTQCHSYAFDFSVWEIWAALLGGGRLVVVPQSVVASPDDFHDLLARERVNVLTQTPSAVAALSPQRLESEALLLGGEACPAEVVDQWAPGRVVINAYGPTEATVYASMSAPLQPGSGAAPIGAPVSTAALFVLDESLRRVPAGVVGELYVAGRGVGVGYVGRTGLTASRFVACPFGGADAPGTRMYRTGDLVRWRADGQLQYLGRADEQVKIRGYRIEPGEVRAALAAFDGVEQAVVVAREDRPGDKRLVGYITGTADPVAVRSALAERLPAYMVPAAVVGLAALPLTVNGKLDARALPAPGYEATDSYRAPTNPTEEILAGIYAQVLGVERVGVDDSFFDLGGDSLSAMRLIAAINTGLGAGVAVRAVFEAPTVAQLATRIHGGERGLEPLVAVERPAVIPLSFAQNRLWFIDQLQGPSPVYNLAVALRLRGRLDADAFCAALADVVGRHESLRTLFAAPDGIPQQLVLAAERADFGWDVVDATAWSPVRLQEAIEETARHSFDLAAEIPLRAKLFRVADDEHVLVAVVHHIAADGLSIDPLVRDMAVAYAGRCAGQAPGWTPLPVQYVDYTLWQRAQFGDLSDGDSPIAAQLAYWQQALAGMPERLELPTDRPYPPVADQRGAAVLVGWPAELHRQVARVAREHNSTNFMVMQTALAVLLAKLSASSDVAVGFPIGGRRDPALDELVGFFVNTLVLRVDLTGDPSVADLLAQVRARSLAAYEHQDVPFEVVVERLNPTRSLTHHPLVQVMLAWRTLHGIDDDVELALGDLELTQLPVDTGTARMDLAFSLEEHLNEDGEPAGIAGSVEFRTDVFDAASIETLIARLQRVLVAMTTDPARRLSSIGVLDEVERARLEDWGNRAVLAKPVGPPVSIPEVFAQQVARVPDAVAVTFDGASMTYRELDRAANRLAHLLADEGVGPGRRVGLLLPRSADAVVAILAVVKTGAAYVPIDPAVPASRMQFVLDDAAPIAAITTAEYRPRLEGRDLLVVDIDDDAVGSRPSTAVAAACPDDVAYIIYTSGTTGNPKGVAVPHRNVTRLLETLAGDMELAGRVWTQCHSLAFDFSVWEIWGALLYGGRVVVVPDSVVRSPEDLHALLVAERVSVLSQTPSAFYALQAADALQPELGSQLELEAVVFGGEALEPQRLRAWRDTHPAQPRLINMYGITETTVHASFREIVAADVDTAVSPIGVPLAHLGFFVLDKSLQPVPPGVVGELYVAGAGLAHGYVGRAGLTATRFVACPFGGPGARMYRTGDLMCWGADGQLRYLGRADEQVKIRGYRIELGEVQATLNGLDGVEQAVVIAREDRPGDKRLVGYVTGTLDPAGVRAALAERLPAYMVPAAVVALDALPLTVNGKLDTRALPAPEYQDVDHYRAPADAVEEILAGIYAQVLGLERVGVEESFFELGGDSILSMQVVARARAAGVVCRPRDIFVEQTVAKLARVAGVVADDAEVIDEGVGAVVATPIMRWLQSVQGPVAEFNQTVLVQAPVGVTSSDVVAVLQALLDRHATLRLRVDSNNTDGADGWSVTVPDPGSVDARGCLQTVDMLSDDAVLAARARLNPAAGVMLSALWAAPTGQLLLIVHHLAVDGVSWRILLEDLNLAWAQHRGGQQVVLPAPRTSFARWAALLAEHARRPEVVEKAPAWRRIAALPAELPAVRPAVDTYATAGNLAVELDAETTRMLLGEVPAAFHAGIHEILLIAFALACAEFLGTGAAPVVIDAEGHGRQEELDASVDLSRTVGWFTTKYPVALTVGGLDWAQVLAGDAGLGAVIKDAKEQLRALPDGLTYGLLRYLNGDVDLEGSDPTIGFNYLGRLGAAATEVSGDIWEIRQDGWAVTGVAAATPMPLMHTVELNAGTLDAATGPRLRAGWTWAPSALDQAQVSRLSRLWFDALAGICAHVRGGGGGLTPSDIAPARLSQLQIDELARQYRIADVLPLTPLQQGLLFHASTAQGGDDVYAVQLDVTLSGRLDQHRLRDAVHTVVARHPNLAARFSARFDQPVQIIPADPVVPWRYLDLSEGDVDLDEQIQQVCAAERAAVYDLADHPALRVALIRTAEDRHRFVLTNHHIVLDGWSLPILLGELFASYYGQRLPAAGSYRRFVSWLAGRDLEGARAVWRDIFAGFAAPTLVGPPDWFGLGRRGVASFRVPEPTTRALGELARSRHTTVSTVLQAAWAQLLMWLTGQRDVAFGAVVSGRPAEVPGADSMVGLFINTVPVRASITGGTTTTDLLDQLQGDHNRTLDHQHLALSEIHRATGHARLFDTVFVYENYPADATALSGSDGLAITEITNRDYYHYPLTVQALPGRELELHVQFRADVFDRADIEALIERFKETLVAMTTDPARPLSSVDAPDEGRHARPDRSGHHPPQAQPAPPAVSVPEHHHNGEGHAPTSLIEQILTGIYTQVLGVDRVGVDESFFDLGGDSLAAMRATATINTALDANLEVTALFEAPSVRRLSQRLGGHACSVEEVPVIPDL</sequence>
<dbReference type="InterPro" id="IPR023213">
    <property type="entry name" value="CAT-like_dom_sf"/>
</dbReference>
<dbReference type="FunFam" id="3.40.50.980:FF:000001">
    <property type="entry name" value="Non-ribosomal peptide synthetase"/>
    <property type="match status" value="3"/>
</dbReference>
<keyword evidence="5" id="KW-0677">Repeat</keyword>
<dbReference type="UniPathway" id="UPA00011"/>
<dbReference type="Gene3D" id="3.40.50.12780">
    <property type="entry name" value="N-terminal domain of ligase-like"/>
    <property type="match status" value="3"/>
</dbReference>
<dbReference type="InterPro" id="IPR036736">
    <property type="entry name" value="ACP-like_sf"/>
</dbReference>
<dbReference type="InterPro" id="IPR000873">
    <property type="entry name" value="AMP-dep_synth/lig_dom"/>
</dbReference>
<dbReference type="GO" id="GO:0031177">
    <property type="term" value="F:phosphopantetheine binding"/>
    <property type="evidence" value="ECO:0007669"/>
    <property type="project" value="InterPro"/>
</dbReference>
<dbReference type="PROSITE" id="PS00012">
    <property type="entry name" value="PHOSPHOPANTETHEINE"/>
    <property type="match status" value="4"/>
</dbReference>
<comment type="similarity">
    <text evidence="2">Belongs to the ATP-dependent AMP-binding enzyme family.</text>
</comment>
<accession>A0A2U3N9B9</accession>
<dbReference type="Gene3D" id="3.30.300.30">
    <property type="match status" value="3"/>
</dbReference>
<dbReference type="Proteomes" id="UP000241595">
    <property type="component" value="Unassembled WGS sequence"/>
</dbReference>
<gene>
    <name evidence="9" type="ORF">MTAB308_1575</name>
</gene>
<dbReference type="FunFam" id="1.10.1200.10:FF:000005">
    <property type="entry name" value="Nonribosomal peptide synthetase 1"/>
    <property type="match status" value="3"/>
</dbReference>
<dbReference type="PROSITE" id="PS50075">
    <property type="entry name" value="CARRIER"/>
    <property type="match status" value="4"/>
</dbReference>
<evidence type="ECO:0000313" key="10">
    <source>
        <dbReference type="Proteomes" id="UP000241595"/>
    </source>
</evidence>
<dbReference type="GO" id="GO:0003824">
    <property type="term" value="F:catalytic activity"/>
    <property type="evidence" value="ECO:0007669"/>
    <property type="project" value="InterPro"/>
</dbReference>
<dbReference type="NCBIfam" id="TIGR01720">
    <property type="entry name" value="NRPS-para261"/>
    <property type="match status" value="1"/>
</dbReference>
<comment type="cofactor">
    <cofactor evidence="1">
        <name>pantetheine 4'-phosphate</name>
        <dbReference type="ChEBI" id="CHEBI:47942"/>
    </cofactor>
</comment>
<dbReference type="InterPro" id="IPR010060">
    <property type="entry name" value="NRPS_synth"/>
</dbReference>
<dbReference type="SMART" id="SM01294">
    <property type="entry name" value="PKS_PP_betabranch"/>
    <property type="match status" value="1"/>
</dbReference>
<reference evidence="9 10" key="1">
    <citation type="submission" date="2017-01" db="EMBL/GenBank/DDBJ databases">
        <authorList>
            <consortium name="Urmite Genomes"/>
        </authorList>
    </citation>
    <scope>NUCLEOTIDE SEQUENCE [LARGE SCALE GENOMIC DNA]</scope>
    <source>
        <strain evidence="9 10">AB308</strain>
    </source>
</reference>
<dbReference type="Gene3D" id="3.30.559.10">
    <property type="entry name" value="Chloramphenicol acetyltransferase-like domain"/>
    <property type="match status" value="5"/>
</dbReference>
<dbReference type="NCBIfam" id="TIGR01733">
    <property type="entry name" value="AA-adenyl-dom"/>
    <property type="match status" value="3"/>
</dbReference>
<dbReference type="Pfam" id="PF13193">
    <property type="entry name" value="AMP-binding_C"/>
    <property type="match status" value="3"/>
</dbReference>
<dbReference type="PANTHER" id="PTHR45527:SF1">
    <property type="entry name" value="FATTY ACID SYNTHASE"/>
    <property type="match status" value="1"/>
</dbReference>
<dbReference type="InterPro" id="IPR001242">
    <property type="entry name" value="Condensation_dom"/>
</dbReference>
<dbReference type="InterPro" id="IPR020806">
    <property type="entry name" value="PKS_PP-bd"/>
</dbReference>
<evidence type="ECO:0000256" key="7">
    <source>
        <dbReference type="SAM" id="MobiDB-lite"/>
    </source>
</evidence>
<keyword evidence="4" id="KW-0597">Phosphoprotein</keyword>
<feature type="domain" description="Carrier" evidence="8">
    <location>
        <begin position="962"/>
        <end position="1040"/>
    </location>
</feature>
<dbReference type="STRING" id="1841859.GCA_900157385_01572"/>
<dbReference type="InterPro" id="IPR025110">
    <property type="entry name" value="AMP-bd_C"/>
</dbReference>
<dbReference type="RefSeq" id="WP_083746463.1">
    <property type="nucleotide sequence ID" value="NZ_LT717699.1"/>
</dbReference>
<dbReference type="Pfam" id="PF00501">
    <property type="entry name" value="AMP-binding"/>
    <property type="match status" value="3"/>
</dbReference>
<organism evidence="9 10">
    <name type="scientific">Mycobacterium terramassiliense</name>
    <dbReference type="NCBI Taxonomy" id="1841859"/>
    <lineage>
        <taxon>Bacteria</taxon>
        <taxon>Bacillati</taxon>
        <taxon>Actinomycetota</taxon>
        <taxon>Actinomycetes</taxon>
        <taxon>Mycobacteriales</taxon>
        <taxon>Mycobacteriaceae</taxon>
        <taxon>Mycobacterium</taxon>
    </lineage>
</organism>
<dbReference type="InterPro" id="IPR006162">
    <property type="entry name" value="Ppantetheine_attach_site"/>
</dbReference>
<dbReference type="FunFam" id="3.30.559.30:FF:000001">
    <property type="entry name" value="Non-ribosomal peptide synthetase"/>
    <property type="match status" value="1"/>
</dbReference>
<dbReference type="PROSITE" id="PS00455">
    <property type="entry name" value="AMP_BINDING"/>
    <property type="match status" value="3"/>
</dbReference>
<dbReference type="GO" id="GO:0005829">
    <property type="term" value="C:cytosol"/>
    <property type="evidence" value="ECO:0007669"/>
    <property type="project" value="TreeGrafter"/>
</dbReference>
<feature type="domain" description="Carrier" evidence="8">
    <location>
        <begin position="4118"/>
        <end position="4193"/>
    </location>
</feature>
<dbReference type="SUPFAM" id="SSF52777">
    <property type="entry name" value="CoA-dependent acyltransferases"/>
    <property type="match status" value="10"/>
</dbReference>
<dbReference type="InterPro" id="IPR045851">
    <property type="entry name" value="AMP-bd_C_sf"/>
</dbReference>
<dbReference type="SMART" id="SM00823">
    <property type="entry name" value="PKS_PP"/>
    <property type="match status" value="4"/>
</dbReference>
<evidence type="ECO:0000256" key="5">
    <source>
        <dbReference type="ARBA" id="ARBA00022737"/>
    </source>
</evidence>
<keyword evidence="10" id="KW-1185">Reference proteome</keyword>
<feature type="domain" description="Carrier" evidence="8">
    <location>
        <begin position="3100"/>
        <end position="3174"/>
    </location>
</feature>
<dbReference type="PANTHER" id="PTHR45527">
    <property type="entry name" value="NONRIBOSOMAL PEPTIDE SYNTHETASE"/>
    <property type="match status" value="1"/>
</dbReference>
<dbReference type="CDD" id="cd17643">
    <property type="entry name" value="A_NRPS_Cytc1-like"/>
    <property type="match status" value="2"/>
</dbReference>
<dbReference type="InterPro" id="IPR010071">
    <property type="entry name" value="AA_adenyl_dom"/>
</dbReference>
<name>A0A2U3N9B9_9MYCO</name>
<dbReference type="FunFam" id="2.30.38.10:FF:000001">
    <property type="entry name" value="Non-ribosomal peptide synthetase PvdI"/>
    <property type="match status" value="1"/>
</dbReference>
<dbReference type="FunFam" id="3.40.50.12780:FF:000012">
    <property type="entry name" value="Non-ribosomal peptide synthetase"/>
    <property type="match status" value="3"/>
</dbReference>
<feature type="domain" description="Carrier" evidence="8">
    <location>
        <begin position="2032"/>
        <end position="2107"/>
    </location>
</feature>
<dbReference type="EMBL" id="FTRV01000010">
    <property type="protein sequence ID" value="SPM28090.1"/>
    <property type="molecule type" value="Genomic_DNA"/>
</dbReference>
<dbReference type="NCBIfam" id="NF003417">
    <property type="entry name" value="PRK04813.1"/>
    <property type="match status" value="3"/>
</dbReference>
<evidence type="ECO:0000256" key="2">
    <source>
        <dbReference type="ARBA" id="ARBA00006432"/>
    </source>
</evidence>
<keyword evidence="6" id="KW-0045">Antibiotic biosynthesis</keyword>
<protein>
    <submittedName>
        <fullName evidence="9">Non-ribosomal peptide synthetase PstA</fullName>
    </submittedName>
</protein>
<dbReference type="GO" id="GO:0017000">
    <property type="term" value="P:antibiotic biosynthetic process"/>
    <property type="evidence" value="ECO:0007669"/>
    <property type="project" value="UniProtKB-KW"/>
</dbReference>
<keyword evidence="3" id="KW-0596">Phosphopantetheine</keyword>
<dbReference type="GO" id="GO:0043041">
    <property type="term" value="P:amino acid activation for nonribosomal peptide biosynthetic process"/>
    <property type="evidence" value="ECO:0007669"/>
    <property type="project" value="TreeGrafter"/>
</dbReference>
<evidence type="ECO:0000256" key="3">
    <source>
        <dbReference type="ARBA" id="ARBA00022450"/>
    </source>
</evidence>
<dbReference type="CDD" id="cd19540">
    <property type="entry name" value="LCL_NRPS-like"/>
    <property type="match status" value="2"/>
</dbReference>
<evidence type="ECO:0000259" key="8">
    <source>
        <dbReference type="PROSITE" id="PS50075"/>
    </source>
</evidence>
<dbReference type="CDD" id="cd19543">
    <property type="entry name" value="DCL_NRPS"/>
    <property type="match status" value="2"/>
</dbReference>
<dbReference type="GO" id="GO:0008610">
    <property type="term" value="P:lipid biosynthetic process"/>
    <property type="evidence" value="ECO:0007669"/>
    <property type="project" value="UniProtKB-ARBA"/>
</dbReference>
<evidence type="ECO:0000256" key="4">
    <source>
        <dbReference type="ARBA" id="ARBA00022553"/>
    </source>
</evidence>
<dbReference type="GO" id="GO:0044550">
    <property type="term" value="P:secondary metabolite biosynthetic process"/>
    <property type="evidence" value="ECO:0007669"/>
    <property type="project" value="UniProtKB-ARBA"/>
</dbReference>
<feature type="region of interest" description="Disordered" evidence="7">
    <location>
        <begin position="4070"/>
        <end position="4117"/>
    </location>
</feature>
<dbReference type="SUPFAM" id="SSF56801">
    <property type="entry name" value="Acetyl-CoA synthetase-like"/>
    <property type="match status" value="3"/>
</dbReference>
<dbReference type="InterPro" id="IPR009081">
    <property type="entry name" value="PP-bd_ACP"/>
</dbReference>
<feature type="compositionally biased region" description="Basic and acidic residues" evidence="7">
    <location>
        <begin position="4081"/>
        <end position="4092"/>
    </location>
</feature>
<dbReference type="Pfam" id="PF00668">
    <property type="entry name" value="Condensation"/>
    <property type="match status" value="5"/>
</dbReference>
<dbReference type="Pfam" id="PF00550">
    <property type="entry name" value="PP-binding"/>
    <property type="match status" value="4"/>
</dbReference>
<dbReference type="Gene3D" id="1.10.1200.10">
    <property type="entry name" value="ACP-like"/>
    <property type="match status" value="3"/>
</dbReference>
<dbReference type="Gene3D" id="3.30.559.30">
    <property type="entry name" value="Nonribosomal peptide synthetase, condensation domain"/>
    <property type="match status" value="5"/>
</dbReference>
<dbReference type="SUPFAM" id="SSF47336">
    <property type="entry name" value="ACP-like"/>
    <property type="match status" value="4"/>
</dbReference>
<proteinExistence type="inferred from homology"/>
<dbReference type="Gene3D" id="3.40.50.1820">
    <property type="entry name" value="alpha/beta hydrolase"/>
    <property type="match status" value="1"/>
</dbReference>
<evidence type="ECO:0000313" key="9">
    <source>
        <dbReference type="EMBL" id="SPM28090.1"/>
    </source>
</evidence>